<feature type="compositionally biased region" description="Low complexity" evidence="3">
    <location>
        <begin position="41"/>
        <end position="60"/>
    </location>
</feature>
<feature type="region of interest" description="Disordered" evidence="3">
    <location>
        <begin position="618"/>
        <end position="690"/>
    </location>
</feature>
<accession>A0A5C3MRP6</accession>
<feature type="compositionally biased region" description="Basic residues" evidence="3">
    <location>
        <begin position="426"/>
        <end position="447"/>
    </location>
</feature>
<dbReference type="PROSITE" id="PS50158">
    <property type="entry name" value="ZF_CCHC"/>
    <property type="match status" value="1"/>
</dbReference>
<dbReference type="InterPro" id="IPR005162">
    <property type="entry name" value="Retrotrans_gag_dom"/>
</dbReference>
<feature type="domain" description="CCHC-type" evidence="4">
    <location>
        <begin position="696"/>
        <end position="712"/>
    </location>
</feature>
<dbReference type="EMBL" id="ML213521">
    <property type="protein sequence ID" value="TFK48034.1"/>
    <property type="molecule type" value="Genomic_DNA"/>
</dbReference>
<dbReference type="GO" id="GO:0006397">
    <property type="term" value="P:mRNA processing"/>
    <property type="evidence" value="ECO:0007669"/>
    <property type="project" value="UniProtKB-KW"/>
</dbReference>
<evidence type="ECO:0000313" key="5">
    <source>
        <dbReference type="EMBL" id="TFK48034.1"/>
    </source>
</evidence>
<keyword evidence="1" id="KW-0507">mRNA processing</keyword>
<evidence type="ECO:0000259" key="4">
    <source>
        <dbReference type="PROSITE" id="PS50158"/>
    </source>
</evidence>
<feature type="compositionally biased region" description="Basic and acidic residues" evidence="3">
    <location>
        <begin position="171"/>
        <end position="185"/>
    </location>
</feature>
<dbReference type="Proteomes" id="UP000305948">
    <property type="component" value="Unassembled WGS sequence"/>
</dbReference>
<proteinExistence type="predicted"/>
<evidence type="ECO:0000313" key="6">
    <source>
        <dbReference type="Proteomes" id="UP000305948"/>
    </source>
</evidence>
<feature type="compositionally biased region" description="Basic and acidic residues" evidence="3">
    <location>
        <begin position="368"/>
        <end position="389"/>
    </location>
</feature>
<dbReference type="Pfam" id="PF00098">
    <property type="entry name" value="zf-CCHC"/>
    <property type="match status" value="1"/>
</dbReference>
<keyword evidence="2" id="KW-0479">Metal-binding</keyword>
<evidence type="ECO:0000256" key="3">
    <source>
        <dbReference type="SAM" id="MobiDB-lite"/>
    </source>
</evidence>
<keyword evidence="2" id="KW-0862">Zinc</keyword>
<keyword evidence="6" id="KW-1185">Reference proteome</keyword>
<feature type="compositionally biased region" description="Basic and acidic residues" evidence="3">
    <location>
        <begin position="620"/>
        <end position="632"/>
    </location>
</feature>
<dbReference type="Gene3D" id="4.10.60.10">
    <property type="entry name" value="Zinc finger, CCHC-type"/>
    <property type="match status" value="1"/>
</dbReference>
<feature type="region of interest" description="Disordered" evidence="3">
    <location>
        <begin position="1"/>
        <end position="457"/>
    </location>
</feature>
<dbReference type="InterPro" id="IPR001878">
    <property type="entry name" value="Znf_CCHC"/>
</dbReference>
<reference evidence="5 6" key="1">
    <citation type="journal article" date="2019" name="Nat. Ecol. Evol.">
        <title>Megaphylogeny resolves global patterns of mushroom evolution.</title>
        <authorList>
            <person name="Varga T."/>
            <person name="Krizsan K."/>
            <person name="Foldi C."/>
            <person name="Dima B."/>
            <person name="Sanchez-Garcia M."/>
            <person name="Sanchez-Ramirez S."/>
            <person name="Szollosi G.J."/>
            <person name="Szarkandi J.G."/>
            <person name="Papp V."/>
            <person name="Albert L."/>
            <person name="Andreopoulos W."/>
            <person name="Angelini C."/>
            <person name="Antonin V."/>
            <person name="Barry K.W."/>
            <person name="Bougher N.L."/>
            <person name="Buchanan P."/>
            <person name="Buyck B."/>
            <person name="Bense V."/>
            <person name="Catcheside P."/>
            <person name="Chovatia M."/>
            <person name="Cooper J."/>
            <person name="Damon W."/>
            <person name="Desjardin D."/>
            <person name="Finy P."/>
            <person name="Geml J."/>
            <person name="Haridas S."/>
            <person name="Hughes K."/>
            <person name="Justo A."/>
            <person name="Karasinski D."/>
            <person name="Kautmanova I."/>
            <person name="Kiss B."/>
            <person name="Kocsube S."/>
            <person name="Kotiranta H."/>
            <person name="LaButti K.M."/>
            <person name="Lechner B.E."/>
            <person name="Liimatainen K."/>
            <person name="Lipzen A."/>
            <person name="Lukacs Z."/>
            <person name="Mihaltcheva S."/>
            <person name="Morgado L.N."/>
            <person name="Niskanen T."/>
            <person name="Noordeloos M.E."/>
            <person name="Ohm R.A."/>
            <person name="Ortiz-Santana B."/>
            <person name="Ovrebo C."/>
            <person name="Racz N."/>
            <person name="Riley R."/>
            <person name="Savchenko A."/>
            <person name="Shiryaev A."/>
            <person name="Soop K."/>
            <person name="Spirin V."/>
            <person name="Szebenyi C."/>
            <person name="Tomsovsky M."/>
            <person name="Tulloss R.E."/>
            <person name="Uehling J."/>
            <person name="Grigoriev I.V."/>
            <person name="Vagvolgyi C."/>
            <person name="Papp T."/>
            <person name="Martin F.M."/>
            <person name="Miettinen O."/>
            <person name="Hibbett D.S."/>
            <person name="Nagy L.G."/>
        </authorList>
    </citation>
    <scope>NUCLEOTIDE SEQUENCE [LARGE SCALE GENOMIC DNA]</scope>
    <source>
        <strain evidence="5 6">OMC1185</strain>
    </source>
</reference>
<dbReference type="SUPFAM" id="SSF57756">
    <property type="entry name" value="Retrovirus zinc finger-like domains"/>
    <property type="match status" value="1"/>
</dbReference>
<feature type="compositionally biased region" description="Basic and acidic residues" evidence="3">
    <location>
        <begin position="643"/>
        <end position="661"/>
    </location>
</feature>
<evidence type="ECO:0000256" key="1">
    <source>
        <dbReference type="ARBA" id="ARBA00022664"/>
    </source>
</evidence>
<evidence type="ECO:0000256" key="2">
    <source>
        <dbReference type="PROSITE-ProRule" id="PRU00047"/>
    </source>
</evidence>
<dbReference type="STRING" id="5364.A0A5C3MRP6"/>
<keyword evidence="2" id="KW-0863">Zinc-finger</keyword>
<dbReference type="AlphaFoldDB" id="A0A5C3MRP6"/>
<dbReference type="OrthoDB" id="3205788at2759"/>
<feature type="compositionally biased region" description="Low complexity" evidence="3">
    <location>
        <begin position="392"/>
        <end position="422"/>
    </location>
</feature>
<dbReference type="GO" id="GO:0003676">
    <property type="term" value="F:nucleic acid binding"/>
    <property type="evidence" value="ECO:0007669"/>
    <property type="project" value="InterPro"/>
</dbReference>
<sequence>MSSGYNLRSTKGRQPALPVVPPSGRTGAGAKGTSRGSNTGETDSSLASLTSSDSESTVSAPAVTPGRSYAQAVTARSPSAPVSVKEALASSRDGITGNSGTIENNKHNYKTTMVSEPESDEGGPWTRVSHRRGRSLDSPVRMRIPRGGQDAGARKDAPSVRTDLSATQQKAVEDAMKSMTDEQRARVRKRAYVVRTPTGPSEGRSPSPEAGPSRPKGKAVDPSNWGAAGLNESDVDVETQRQMLDSFANVHQARQAATRSRSGTAEGASNAANRPSKEAPVQSKKDRLLALQAKMARLESEIASDQASEGERRAASKPNKNKKTTRGVTIHSPDAIIADMANKTRKGRKSRSPVPLHRNTNMQPVSQLDKKSYLGRAFEKVGKHNRPDSSDDSGGASSPSSPSSSSSSDSDGSSDSSSSSEDSSPHRKASKKHKSSKKKSKSKKGKSLLKPIAPNPYDGTADTRQFLKFMTESIAYVKDGRVRRRRRIPYIAHYLEGKAHDFYTRTVSVNAGHWKIDKFFRELFNYCFPIDYRCKLRQKLRKCYQNDKNVREYVYELTEFYTMLGVDSERDRVTKLWDGLNKDIQSELWRNRLNPEVSTWEEVVKAAEIIELSFSVNKTSPRDDKRSSESNKQKSGSSKTNRTHRDNKQSGAGKDRPKVEQRPGASSGPSGSRSSGSGWRPQLSNKEREELKASGKCFKCQETGHLARNCPKGLNVKSNKSGKAPGLTNFNVEMDLQEAEELRGLADTTETINDITLGNMEWAEPTRTFRPSWSKHTYREDPLAKRCEDLLCRGAPYPGDDEHNMDEEHGVYAPSRFCVYQTTIR</sequence>
<protein>
    <recommendedName>
        <fullName evidence="4">CCHC-type domain-containing protein</fullName>
    </recommendedName>
</protein>
<organism evidence="5 6">
    <name type="scientific">Heliocybe sulcata</name>
    <dbReference type="NCBI Taxonomy" id="5364"/>
    <lineage>
        <taxon>Eukaryota</taxon>
        <taxon>Fungi</taxon>
        <taxon>Dikarya</taxon>
        <taxon>Basidiomycota</taxon>
        <taxon>Agaricomycotina</taxon>
        <taxon>Agaricomycetes</taxon>
        <taxon>Gloeophyllales</taxon>
        <taxon>Gloeophyllaceae</taxon>
        <taxon>Heliocybe</taxon>
    </lineage>
</organism>
<dbReference type="Pfam" id="PF03732">
    <property type="entry name" value="Retrotrans_gag"/>
    <property type="match status" value="1"/>
</dbReference>
<dbReference type="InterPro" id="IPR036875">
    <property type="entry name" value="Znf_CCHC_sf"/>
</dbReference>
<dbReference type="SMART" id="SM00343">
    <property type="entry name" value="ZnF_C2HC"/>
    <property type="match status" value="1"/>
</dbReference>
<gene>
    <name evidence="5" type="ORF">OE88DRAFT_596016</name>
</gene>
<feature type="compositionally biased region" description="Low complexity" evidence="3">
    <location>
        <begin position="662"/>
        <end position="681"/>
    </location>
</feature>
<name>A0A5C3MRP6_9AGAM</name>
<dbReference type="GO" id="GO:0008270">
    <property type="term" value="F:zinc ion binding"/>
    <property type="evidence" value="ECO:0007669"/>
    <property type="project" value="UniProtKB-KW"/>
</dbReference>